<name>A0A1I2AC24_9BACL</name>
<sequence length="30" mass="3247">MSIIAGILVCAFVYVIRESLTAPGEEDYEG</sequence>
<proteinExistence type="predicted"/>
<gene>
    <name evidence="1" type="ORF">SAMN05216378_3040</name>
</gene>
<organism evidence="1 2">
    <name type="scientific">Paenibacillus catalpae</name>
    <dbReference type="NCBI Taxonomy" id="1045775"/>
    <lineage>
        <taxon>Bacteria</taxon>
        <taxon>Bacillati</taxon>
        <taxon>Bacillota</taxon>
        <taxon>Bacilli</taxon>
        <taxon>Bacillales</taxon>
        <taxon>Paenibacillaceae</taxon>
        <taxon>Paenibacillus</taxon>
    </lineage>
</organism>
<reference evidence="2" key="1">
    <citation type="submission" date="2016-10" db="EMBL/GenBank/DDBJ databases">
        <authorList>
            <person name="Varghese N."/>
            <person name="Submissions S."/>
        </authorList>
    </citation>
    <scope>NUCLEOTIDE SEQUENCE [LARGE SCALE GENOMIC DNA]</scope>
    <source>
        <strain evidence="2">CGMCC 1.10784</strain>
    </source>
</reference>
<dbReference type="EMBL" id="FOMT01000003">
    <property type="protein sequence ID" value="SFE41565.1"/>
    <property type="molecule type" value="Genomic_DNA"/>
</dbReference>
<evidence type="ECO:0000313" key="1">
    <source>
        <dbReference type="EMBL" id="SFE41565.1"/>
    </source>
</evidence>
<keyword evidence="2" id="KW-1185">Reference proteome</keyword>
<dbReference type="STRING" id="1045775.SAMN05216378_3040"/>
<accession>A0A1I2AC24</accession>
<dbReference type="Proteomes" id="UP000198855">
    <property type="component" value="Unassembled WGS sequence"/>
</dbReference>
<dbReference type="AlphaFoldDB" id="A0A1I2AC24"/>
<evidence type="ECO:0000313" key="2">
    <source>
        <dbReference type="Proteomes" id="UP000198855"/>
    </source>
</evidence>
<protein>
    <submittedName>
        <fullName evidence="1">Uncharacterized protein</fullName>
    </submittedName>
</protein>